<dbReference type="EMBL" id="BMAU01021371">
    <property type="protein sequence ID" value="GFY25679.1"/>
    <property type="molecule type" value="Genomic_DNA"/>
</dbReference>
<protein>
    <submittedName>
        <fullName evidence="2">Uncharacterized protein</fullName>
    </submittedName>
</protein>
<gene>
    <name evidence="2" type="ORF">TNCV_2487991</name>
</gene>
<evidence type="ECO:0000256" key="1">
    <source>
        <dbReference type="SAM" id="MobiDB-lite"/>
    </source>
</evidence>
<comment type="caution">
    <text evidence="2">The sequence shown here is derived from an EMBL/GenBank/DDBJ whole genome shotgun (WGS) entry which is preliminary data.</text>
</comment>
<feature type="compositionally biased region" description="Polar residues" evidence="1">
    <location>
        <begin position="95"/>
        <end position="114"/>
    </location>
</feature>
<evidence type="ECO:0000313" key="3">
    <source>
        <dbReference type="Proteomes" id="UP000887159"/>
    </source>
</evidence>
<dbReference type="Proteomes" id="UP000887159">
    <property type="component" value="Unassembled WGS sequence"/>
</dbReference>
<proteinExistence type="predicted"/>
<name>A0A8X6W0A5_TRICX</name>
<feature type="region of interest" description="Disordered" evidence="1">
    <location>
        <begin position="95"/>
        <end position="156"/>
    </location>
</feature>
<feature type="compositionally biased region" description="Basic residues" evidence="1">
    <location>
        <begin position="119"/>
        <end position="132"/>
    </location>
</feature>
<dbReference type="AlphaFoldDB" id="A0A8X6W0A5"/>
<accession>A0A8X6W0A5</accession>
<keyword evidence="3" id="KW-1185">Reference proteome</keyword>
<organism evidence="2 3">
    <name type="scientific">Trichonephila clavipes</name>
    <name type="common">Golden silk orbweaver</name>
    <name type="synonym">Nephila clavipes</name>
    <dbReference type="NCBI Taxonomy" id="2585209"/>
    <lineage>
        <taxon>Eukaryota</taxon>
        <taxon>Metazoa</taxon>
        <taxon>Ecdysozoa</taxon>
        <taxon>Arthropoda</taxon>
        <taxon>Chelicerata</taxon>
        <taxon>Arachnida</taxon>
        <taxon>Araneae</taxon>
        <taxon>Araneomorphae</taxon>
        <taxon>Entelegynae</taxon>
        <taxon>Araneoidea</taxon>
        <taxon>Nephilidae</taxon>
        <taxon>Trichonephila</taxon>
    </lineage>
</organism>
<sequence length="206" mass="23360">MASQFGEISLRNSCLAFIQLDFKFPQRVRSLIGNLLPSPSGILPTIQSESLLQIPIPTTTTTTSPGNNLNTLVSPLETETRSHTTLAKLNSVSTENLPASVHNESNSEHSTAAEAQQFVKRKSRNRRKRPKVQKPDIEIKRVPHRSRNATPTEITTDDEDMITYDVEEEELEQDPPNKFTIDEDPFILPKGYLRSLTPSRYRNYRE</sequence>
<evidence type="ECO:0000313" key="2">
    <source>
        <dbReference type="EMBL" id="GFY25679.1"/>
    </source>
</evidence>
<reference evidence="2" key="1">
    <citation type="submission" date="2020-08" db="EMBL/GenBank/DDBJ databases">
        <title>Multicomponent nature underlies the extraordinary mechanical properties of spider dragline silk.</title>
        <authorList>
            <person name="Kono N."/>
            <person name="Nakamura H."/>
            <person name="Mori M."/>
            <person name="Yoshida Y."/>
            <person name="Ohtoshi R."/>
            <person name="Malay A.D."/>
            <person name="Moran D.A.P."/>
            <person name="Tomita M."/>
            <person name="Numata K."/>
            <person name="Arakawa K."/>
        </authorList>
    </citation>
    <scope>NUCLEOTIDE SEQUENCE</scope>
</reference>